<evidence type="ECO:0000313" key="3">
    <source>
        <dbReference type="Proteomes" id="UP000032737"/>
    </source>
</evidence>
<dbReference type="OrthoDB" id="9787283at2"/>
<feature type="signal peptide" evidence="1">
    <location>
        <begin position="1"/>
        <end position="18"/>
    </location>
</feature>
<dbReference type="RefSeq" id="WP_030004728.1">
    <property type="nucleotide sequence ID" value="NC_022549.1"/>
</dbReference>
<feature type="chain" id="PRO_5004651264" evidence="1">
    <location>
        <begin position="19"/>
        <end position="698"/>
    </location>
</feature>
<dbReference type="PROSITE" id="PS51257">
    <property type="entry name" value="PROKAR_LIPOPROTEIN"/>
    <property type="match status" value="1"/>
</dbReference>
<dbReference type="AlphaFoldDB" id="U4KNL5"/>
<sequence length="698" mass="76500">MKRILTVLTLVFALVGLAACDNTNGDGGNDDEKLVNDATKNVALNVAINYQGNNFITYNKDTPYVALNGKTYSKGDIMPIWEAIGENLNINFSNGSSSSDENTNAQFTRLVTEGFDGIDLVNGTGAGIAEQGVAGKFIDLNDYMYLMPNLEAFLTANPAIKQSMTSADGGVYFTPYFDGIGEIELMQVARIDWITDILDKENAPQGTVDFDSEAYTGSISYVKTNPNSMTDVKVTVANADGTTRVVSKTYAKNVIDVLKDLPTKTGKTMAEAFIAYMEDVYGDQGYASLADVFVGTDASYHVDEMIALMYVLKANPKYLTREHSDGIKSSVEVLYPRDKSGSRLLNLVRFGETFGIRGVMSRNEYFYYGTDGKLVDTRTQAKTLDMVDNLSNLYGDGLIVQNPELGFEGGGGSFRDNLVKEATGFMGFDFNASSTTTGYVTSATAIDSTFRNEAILPPVNDWLGDGNYFHFTESSRSLKSEAWGIPSTILDGSNGKEKLARALVLVDYLYSTEGENLFVFGPDEWQDGTIMYNGVEIPKISDAAKAQRDELAGGNMINYYRQYLGGTMPVGHIRTLGLEYQTLSDQGKTGIERINTAVNAGVFKLAGQTESTNPWFAQTPSVYALTKSESDQIALSATYRDVWSTEKVVLLVKYGFSGEGESLTRNEYMATMMYNNVNAYETIYLPAYERALDRVNGK</sequence>
<organism evidence="2 3">
    <name type="scientific">Acholeplasma brassicae</name>
    <dbReference type="NCBI Taxonomy" id="61635"/>
    <lineage>
        <taxon>Bacteria</taxon>
        <taxon>Bacillati</taxon>
        <taxon>Mycoplasmatota</taxon>
        <taxon>Mollicutes</taxon>
        <taxon>Acholeplasmatales</taxon>
        <taxon>Acholeplasmataceae</taxon>
        <taxon>Acholeplasma</taxon>
    </lineage>
</organism>
<dbReference type="HOGENOM" id="CLU_388642_0_0_14"/>
<dbReference type="KEGG" id="abra:BN85308450"/>
<gene>
    <name evidence="2" type="ORF">BN85308450</name>
</gene>
<evidence type="ECO:0000313" key="2">
    <source>
        <dbReference type="EMBL" id="CCV65866.1"/>
    </source>
</evidence>
<keyword evidence="1" id="KW-0732">Signal</keyword>
<protein>
    <submittedName>
        <fullName evidence="2">Uncharacterized protein</fullName>
    </submittedName>
</protein>
<dbReference type="STRING" id="61635.BN85308450"/>
<dbReference type="EMBL" id="FO681348">
    <property type="protein sequence ID" value="CCV65866.1"/>
    <property type="molecule type" value="Genomic_DNA"/>
</dbReference>
<evidence type="ECO:0000256" key="1">
    <source>
        <dbReference type="SAM" id="SignalP"/>
    </source>
</evidence>
<proteinExistence type="predicted"/>
<keyword evidence="3" id="KW-1185">Reference proteome</keyword>
<dbReference type="Gene3D" id="3.40.190.10">
    <property type="entry name" value="Periplasmic binding protein-like II"/>
    <property type="match status" value="1"/>
</dbReference>
<accession>U4KNL5</accession>
<dbReference type="Proteomes" id="UP000032737">
    <property type="component" value="Chromosome"/>
</dbReference>
<reference evidence="2 3" key="1">
    <citation type="journal article" date="2013" name="J. Mol. Microbiol. Biotechnol.">
        <title>Analysis of the Complete Genomes of Acholeplasma brassicae , A. palmae and A. laidlawii and Their Comparison to the Obligate Parasites from ' Candidatus Phytoplasma'.</title>
        <authorList>
            <person name="Kube M."/>
            <person name="Siewert C."/>
            <person name="Migdoll A.M."/>
            <person name="Duduk B."/>
            <person name="Holz S."/>
            <person name="Rabus R."/>
            <person name="Seemuller E."/>
            <person name="Mitrovic J."/>
            <person name="Muller I."/>
            <person name="Buttner C."/>
            <person name="Reinhardt R."/>
        </authorList>
    </citation>
    <scope>NUCLEOTIDE SEQUENCE [LARGE SCALE GENOMIC DNA]</scope>
    <source>
        <strain evidence="3">0502</strain>
    </source>
</reference>
<name>U4KNL5_9MOLU</name>